<comment type="caution">
    <text evidence="10">The sequence shown here is derived from an EMBL/GenBank/DDBJ whole genome shotgun (WGS) entry which is preliminary data.</text>
</comment>
<dbReference type="PRINTS" id="PR00171">
    <property type="entry name" value="SUGRTRNSPORT"/>
</dbReference>
<dbReference type="PROSITE" id="PS50850">
    <property type="entry name" value="MFS"/>
    <property type="match status" value="1"/>
</dbReference>
<dbReference type="GO" id="GO:0005351">
    <property type="term" value="F:carbohydrate:proton symporter activity"/>
    <property type="evidence" value="ECO:0007669"/>
    <property type="project" value="TreeGrafter"/>
</dbReference>
<dbReference type="EMBL" id="BTCM01000002">
    <property type="protein sequence ID" value="GMK55679.1"/>
    <property type="molecule type" value="Genomic_DNA"/>
</dbReference>
<evidence type="ECO:0000256" key="7">
    <source>
        <dbReference type="ARBA" id="ARBA00049119"/>
    </source>
</evidence>
<comment type="subcellular location">
    <subcellularLocation>
        <location evidence="1">Membrane</location>
        <topology evidence="1">Multi-pass membrane protein</topology>
    </subcellularLocation>
</comment>
<dbReference type="SUPFAM" id="SSF103473">
    <property type="entry name" value="MFS general substrate transporter"/>
    <property type="match status" value="1"/>
</dbReference>
<keyword evidence="11" id="KW-1185">Reference proteome</keyword>
<comment type="catalytic activity">
    <reaction evidence="7">
        <text>myo-inositol(out) + H(+)(out) = myo-inositol(in) + H(+)(in)</text>
        <dbReference type="Rhea" id="RHEA:60364"/>
        <dbReference type="ChEBI" id="CHEBI:15378"/>
        <dbReference type="ChEBI" id="CHEBI:17268"/>
    </reaction>
</comment>
<evidence type="ECO:0000313" key="10">
    <source>
        <dbReference type="EMBL" id="GMK55679.1"/>
    </source>
</evidence>
<dbReference type="InterPro" id="IPR005828">
    <property type="entry name" value="MFS_sugar_transport-like"/>
</dbReference>
<accession>A0AAD3TRX3</accession>
<evidence type="ECO:0000256" key="6">
    <source>
        <dbReference type="ARBA" id="ARBA00023136"/>
    </source>
</evidence>
<evidence type="ECO:0000256" key="2">
    <source>
        <dbReference type="ARBA" id="ARBA00010992"/>
    </source>
</evidence>
<protein>
    <recommendedName>
        <fullName evidence="9">Major facilitator superfamily (MFS) profile domain-containing protein</fullName>
    </recommendedName>
</protein>
<dbReference type="InterPro" id="IPR020846">
    <property type="entry name" value="MFS_dom"/>
</dbReference>
<evidence type="ECO:0000256" key="1">
    <source>
        <dbReference type="ARBA" id="ARBA00004141"/>
    </source>
</evidence>
<keyword evidence="6 8" id="KW-0472">Membrane</keyword>
<evidence type="ECO:0000256" key="8">
    <source>
        <dbReference type="SAM" id="Phobius"/>
    </source>
</evidence>
<dbReference type="Proteomes" id="UP001222932">
    <property type="component" value="Unassembled WGS sequence"/>
</dbReference>
<organism evidence="10 11">
    <name type="scientific">Cutaneotrichosporon spelunceum</name>
    <dbReference type="NCBI Taxonomy" id="1672016"/>
    <lineage>
        <taxon>Eukaryota</taxon>
        <taxon>Fungi</taxon>
        <taxon>Dikarya</taxon>
        <taxon>Basidiomycota</taxon>
        <taxon>Agaricomycotina</taxon>
        <taxon>Tremellomycetes</taxon>
        <taxon>Trichosporonales</taxon>
        <taxon>Trichosporonaceae</taxon>
        <taxon>Cutaneotrichosporon</taxon>
    </lineage>
</organism>
<feature type="transmembrane region" description="Helical" evidence="8">
    <location>
        <begin position="211"/>
        <end position="234"/>
    </location>
</feature>
<dbReference type="PANTHER" id="PTHR48022">
    <property type="entry name" value="PLASTIDIC GLUCOSE TRANSPORTER 4"/>
    <property type="match status" value="1"/>
</dbReference>
<feature type="domain" description="Major facilitator superfamily (MFS) profile" evidence="9">
    <location>
        <begin position="1"/>
        <end position="331"/>
    </location>
</feature>
<evidence type="ECO:0000259" key="9">
    <source>
        <dbReference type="PROSITE" id="PS50850"/>
    </source>
</evidence>
<sequence>MGLAVGSMITAVPMYNSEMSPAEVRPTMVGTFQLSVTFGIMLLAWRLPLALQAIPSILLALSTFFIPYSPRWLLKHGRDQEAFQVLSYVRNLPIEDEVVRLEFLEIRADSVFEHETAAEKYPNAVGRAFAPQFADLFKPRAMFRRTAITCLMMWFRQMSGIDAIVVYAPTQSLGLGDTSISLLASGVVGISTFVAKFPGIIYIDELSRRPLLSLGGFGISASLLTMGVLTATHAHKWAARQASAAAWTYVLCFGAIWGPCSWVVIAEIMPMSARAVSTALGASTNWMTNLCVSHFVPPILERIGWGTYIFLLGFMLMDVALEAIDRVSKSSDATHDAERMCVILERLQAEYAEGKGDKGESV</sequence>
<reference evidence="10" key="1">
    <citation type="journal article" date="2023" name="BMC Genomics">
        <title>Chromosome-level genome assemblies of Cutaneotrichosporon spp. (Trichosporonales, Basidiomycota) reveal imbalanced evolution between nucleotide sequences and chromosome synteny.</title>
        <authorList>
            <person name="Kobayashi Y."/>
            <person name="Kayamori A."/>
            <person name="Aoki K."/>
            <person name="Shiwa Y."/>
            <person name="Matsutani M."/>
            <person name="Fujita N."/>
            <person name="Sugita T."/>
            <person name="Iwasaki W."/>
            <person name="Tanaka N."/>
            <person name="Takashima M."/>
        </authorList>
    </citation>
    <scope>NUCLEOTIDE SEQUENCE</scope>
    <source>
        <strain evidence="10">HIS016</strain>
    </source>
</reference>
<evidence type="ECO:0000256" key="4">
    <source>
        <dbReference type="ARBA" id="ARBA00022692"/>
    </source>
</evidence>
<dbReference type="GO" id="GO:0016020">
    <property type="term" value="C:membrane"/>
    <property type="evidence" value="ECO:0007669"/>
    <property type="project" value="UniProtKB-SubCell"/>
</dbReference>
<keyword evidence="4 8" id="KW-0812">Transmembrane</keyword>
<feature type="transmembrane region" description="Helical" evidence="8">
    <location>
        <begin position="180"/>
        <end position="199"/>
    </location>
</feature>
<reference evidence="10" key="2">
    <citation type="submission" date="2023-06" db="EMBL/GenBank/DDBJ databases">
        <authorList>
            <person name="Kobayashi Y."/>
            <person name="Kayamori A."/>
            <person name="Aoki K."/>
            <person name="Shiwa Y."/>
            <person name="Fujita N."/>
            <person name="Sugita T."/>
            <person name="Iwasaki W."/>
            <person name="Tanaka N."/>
            <person name="Takashima M."/>
        </authorList>
    </citation>
    <scope>NUCLEOTIDE SEQUENCE</scope>
    <source>
        <strain evidence="10">HIS016</strain>
    </source>
</reference>
<evidence type="ECO:0000256" key="3">
    <source>
        <dbReference type="ARBA" id="ARBA00022448"/>
    </source>
</evidence>
<dbReference type="AlphaFoldDB" id="A0AAD3TRX3"/>
<gene>
    <name evidence="10" type="ORF">CspeluHIS016_0207350</name>
</gene>
<feature type="transmembrane region" description="Helical" evidence="8">
    <location>
        <begin position="246"/>
        <end position="266"/>
    </location>
</feature>
<feature type="transmembrane region" description="Helical" evidence="8">
    <location>
        <begin position="147"/>
        <end position="168"/>
    </location>
</feature>
<feature type="transmembrane region" description="Helical" evidence="8">
    <location>
        <begin position="49"/>
        <end position="68"/>
    </location>
</feature>
<evidence type="ECO:0000313" key="11">
    <source>
        <dbReference type="Proteomes" id="UP001222932"/>
    </source>
</evidence>
<keyword evidence="3" id="KW-0813">Transport</keyword>
<proteinExistence type="inferred from homology"/>
<dbReference type="InterPro" id="IPR003663">
    <property type="entry name" value="Sugar/inositol_transpt"/>
</dbReference>
<keyword evidence="5 8" id="KW-1133">Transmembrane helix</keyword>
<dbReference type="PANTHER" id="PTHR48022:SF2">
    <property type="entry name" value="PLASTIDIC GLUCOSE TRANSPORTER 4"/>
    <property type="match status" value="1"/>
</dbReference>
<dbReference type="Gene3D" id="1.20.1250.20">
    <property type="entry name" value="MFS general substrate transporter like domains"/>
    <property type="match status" value="1"/>
</dbReference>
<dbReference type="InterPro" id="IPR050360">
    <property type="entry name" value="MFS_Sugar_Transporters"/>
</dbReference>
<dbReference type="Pfam" id="PF00083">
    <property type="entry name" value="Sugar_tr"/>
    <property type="match status" value="1"/>
</dbReference>
<evidence type="ECO:0000256" key="5">
    <source>
        <dbReference type="ARBA" id="ARBA00022989"/>
    </source>
</evidence>
<comment type="similarity">
    <text evidence="2">Belongs to the major facilitator superfamily. Sugar transporter (TC 2.A.1.1) family.</text>
</comment>
<name>A0AAD3TRX3_9TREE</name>
<dbReference type="InterPro" id="IPR036259">
    <property type="entry name" value="MFS_trans_sf"/>
</dbReference>